<reference evidence="1 2" key="1">
    <citation type="submission" date="2017-10" db="EMBL/GenBank/DDBJ databases">
        <title>The draft genome sequence of Williamsia sp. BULT 1.1 isolated from the semi-arid grassland soils from South Africa.</title>
        <authorList>
            <person name="Kabwe M.H."/>
            <person name="Govender N."/>
            <person name="Mutseka Lunga P."/>
            <person name="Vikram S."/>
            <person name="Makhalanyane T.P."/>
        </authorList>
    </citation>
    <scope>NUCLEOTIDE SEQUENCE [LARGE SCALE GENOMIC DNA]</scope>
    <source>
        <strain evidence="1 2">BULT 1.1</strain>
    </source>
</reference>
<evidence type="ECO:0000313" key="1">
    <source>
        <dbReference type="EMBL" id="PHV68697.1"/>
    </source>
</evidence>
<name>A0A2G3PS76_WILMA</name>
<sequence length="102" mass="11325">MIEIHGLSNETVVLDGEWFEKLRGGTSKTRLPAASFVSAEVKEIDRRKKLFGGDREQLIQVTLTFDRPPFVGLMTPVTNREKVDALLAGLAAARDSTQRPTQ</sequence>
<protein>
    <recommendedName>
        <fullName evidence="3">PH (Pleckstrin Homology) domain-containing protein</fullName>
    </recommendedName>
</protein>
<accession>A0A2G3PS76</accession>
<dbReference type="EMBL" id="PEBD01000004">
    <property type="protein sequence ID" value="PHV68697.1"/>
    <property type="molecule type" value="Genomic_DNA"/>
</dbReference>
<gene>
    <name evidence="1" type="ORF">CSW57_05865</name>
</gene>
<dbReference type="RefSeq" id="WP_099381806.1">
    <property type="nucleotide sequence ID" value="NZ_PEBD01000004.1"/>
</dbReference>
<comment type="caution">
    <text evidence="1">The sequence shown here is derived from an EMBL/GenBank/DDBJ whole genome shotgun (WGS) entry which is preliminary data.</text>
</comment>
<dbReference type="AlphaFoldDB" id="A0A2G3PS76"/>
<dbReference type="Proteomes" id="UP000225108">
    <property type="component" value="Unassembled WGS sequence"/>
</dbReference>
<organism evidence="1 2">
    <name type="scientific">Williamsia marianensis</name>
    <dbReference type="NCBI Taxonomy" id="85044"/>
    <lineage>
        <taxon>Bacteria</taxon>
        <taxon>Bacillati</taxon>
        <taxon>Actinomycetota</taxon>
        <taxon>Actinomycetes</taxon>
        <taxon>Mycobacteriales</taxon>
        <taxon>Nocardiaceae</taxon>
        <taxon>Williamsia</taxon>
    </lineage>
</organism>
<proteinExistence type="predicted"/>
<evidence type="ECO:0008006" key="3">
    <source>
        <dbReference type="Google" id="ProtNLM"/>
    </source>
</evidence>
<evidence type="ECO:0000313" key="2">
    <source>
        <dbReference type="Proteomes" id="UP000225108"/>
    </source>
</evidence>